<reference evidence="5" key="1">
    <citation type="submission" date="2012-03" db="EMBL/GenBank/DDBJ databases">
        <title>Complete genome of Caldisphaera lagunensis DSM 15908.</title>
        <authorList>
            <person name="Lucas S."/>
            <person name="Copeland A."/>
            <person name="Lapidus A."/>
            <person name="Glavina del Rio T."/>
            <person name="Dalin E."/>
            <person name="Tice H."/>
            <person name="Bruce D."/>
            <person name="Goodwin L."/>
            <person name="Pitluck S."/>
            <person name="Peters L."/>
            <person name="Mikhailova N."/>
            <person name="Teshima H."/>
            <person name="Kyrpides N."/>
            <person name="Mavromatis K."/>
            <person name="Ivanova N."/>
            <person name="Brettin T."/>
            <person name="Detter J.C."/>
            <person name="Han C."/>
            <person name="Larimer F."/>
            <person name="Land M."/>
            <person name="Hauser L."/>
            <person name="Markowitz V."/>
            <person name="Cheng J.-F."/>
            <person name="Hugenholtz P."/>
            <person name="Woyke T."/>
            <person name="Wu D."/>
            <person name="Spring S."/>
            <person name="Schroeder M."/>
            <person name="Brambilla E."/>
            <person name="Klenk H.-P."/>
            <person name="Eisen J.A."/>
        </authorList>
    </citation>
    <scope>NUCLEOTIDE SEQUENCE [LARGE SCALE GENOMIC DNA]</scope>
    <source>
        <strain evidence="5">DSM 15908 / JCM 11604 / IC-154</strain>
    </source>
</reference>
<dbReference type="OrthoDB" id="6342at2157"/>
<evidence type="ECO:0000313" key="4">
    <source>
        <dbReference type="EMBL" id="AFZ69989.1"/>
    </source>
</evidence>
<evidence type="ECO:0000313" key="5">
    <source>
        <dbReference type="Proteomes" id="UP000010469"/>
    </source>
</evidence>
<accession>L0A989</accession>
<dbReference type="eggNOG" id="arCOG01252">
    <property type="taxonomic scope" value="Archaea"/>
</dbReference>
<dbReference type="STRING" id="1056495.Calag_0207"/>
<dbReference type="RefSeq" id="WP_015231887.1">
    <property type="nucleotide sequence ID" value="NC_019791.1"/>
</dbReference>
<feature type="domain" description="Aldehyde dehydrogenase" evidence="3">
    <location>
        <begin position="55"/>
        <end position="425"/>
    </location>
</feature>
<protein>
    <submittedName>
        <fullName evidence="4">NAD-dependent aldehyde dehydrogenase</fullName>
    </submittedName>
</protein>
<evidence type="ECO:0000256" key="1">
    <source>
        <dbReference type="ARBA" id="ARBA00009986"/>
    </source>
</evidence>
<keyword evidence="2" id="KW-0560">Oxidoreductase</keyword>
<dbReference type="PANTHER" id="PTHR42991">
    <property type="entry name" value="ALDEHYDE DEHYDROGENASE"/>
    <property type="match status" value="1"/>
</dbReference>
<dbReference type="Proteomes" id="UP000010469">
    <property type="component" value="Chromosome"/>
</dbReference>
<dbReference type="HOGENOM" id="CLU_565759_0_0_2"/>
<dbReference type="Pfam" id="PF00171">
    <property type="entry name" value="Aldedh"/>
    <property type="match status" value="1"/>
</dbReference>
<dbReference type="InterPro" id="IPR015590">
    <property type="entry name" value="Aldehyde_DH_dom"/>
</dbReference>
<sequence>MGLITKEMKIINSDFLSSDNSGIPFIMNGKSVEIGLKIWKENILDEPYYFVLPNRNEIKNAVNNSLNSENIKSLSIYNRIEEIIEISSKIEKYEENISRIISLETGKSLEQSREEVLSAEKIMENSWALISSSDMNSRDGPISFVSDSNNIINQVKIENGISIVFPSFTSPFFTTISSIIRSIISGLPVIVRPSSYSMISSLSAVSLFSDSSLINDISFIPIRGLTNMDLFDNEDFTYYFYGKKINYKNLFKILSGKFISNCTGRVSVILCNLPENVDLISNSIAKLSLKHSGQACGSISWLISLESIKNEIVESIADRFSQSLVGNPLEGKEVGPLKNKEVADRSTKLINDAIYKGGTLLTGGLTNGRYIEPTLIDNVTKNSEILWTDIEAPVLASTSVSSCSEAISIAKMMSGASAVIVFGSDNIINKIGKTKKGIIIKGSNNIENILNSICYTSGDPINEIPKSPFPGRLGFDKSLIIY</sequence>
<dbReference type="InterPro" id="IPR016161">
    <property type="entry name" value="Ald_DH/histidinol_DH"/>
</dbReference>
<dbReference type="SUPFAM" id="SSF53720">
    <property type="entry name" value="ALDH-like"/>
    <property type="match status" value="1"/>
</dbReference>
<dbReference type="KEGG" id="clg:Calag_0207"/>
<gene>
    <name evidence="4" type="ordered locus">Calag_0207</name>
</gene>
<evidence type="ECO:0000259" key="3">
    <source>
        <dbReference type="Pfam" id="PF00171"/>
    </source>
</evidence>
<dbReference type="InParanoid" id="L0A989"/>
<dbReference type="Gene3D" id="3.40.309.10">
    <property type="entry name" value="Aldehyde Dehydrogenase, Chain A, domain 2"/>
    <property type="match status" value="1"/>
</dbReference>
<organism evidence="4 5">
    <name type="scientific">Caldisphaera lagunensis (strain DSM 15908 / JCM 11604 / ANMR 0165 / IC-154)</name>
    <dbReference type="NCBI Taxonomy" id="1056495"/>
    <lineage>
        <taxon>Archaea</taxon>
        <taxon>Thermoproteota</taxon>
        <taxon>Thermoprotei</taxon>
        <taxon>Acidilobales</taxon>
        <taxon>Caldisphaeraceae</taxon>
        <taxon>Caldisphaera</taxon>
    </lineage>
</organism>
<dbReference type="EMBL" id="CP003378">
    <property type="protein sequence ID" value="AFZ69989.1"/>
    <property type="molecule type" value="Genomic_DNA"/>
</dbReference>
<comment type="similarity">
    <text evidence="1">Belongs to the aldehyde dehydrogenase family.</text>
</comment>
<dbReference type="InterPro" id="IPR016162">
    <property type="entry name" value="Ald_DH_N"/>
</dbReference>
<dbReference type="GO" id="GO:0008911">
    <property type="term" value="F:lactaldehyde dehydrogenase (NAD+) activity"/>
    <property type="evidence" value="ECO:0007669"/>
    <property type="project" value="TreeGrafter"/>
</dbReference>
<dbReference type="AlphaFoldDB" id="L0A989"/>
<dbReference type="PANTHER" id="PTHR42991:SF1">
    <property type="entry name" value="ALDEHYDE DEHYDROGENASE"/>
    <property type="match status" value="1"/>
</dbReference>
<evidence type="ECO:0000256" key="2">
    <source>
        <dbReference type="ARBA" id="ARBA00023002"/>
    </source>
</evidence>
<proteinExistence type="inferred from homology"/>
<name>L0A989_CALLD</name>
<keyword evidence="5" id="KW-1185">Reference proteome</keyword>
<dbReference type="GeneID" id="14211467"/>
<dbReference type="InterPro" id="IPR051020">
    <property type="entry name" value="ALDH-related_metabolic_enz"/>
</dbReference>
<dbReference type="InterPro" id="IPR016163">
    <property type="entry name" value="Ald_DH_C"/>
</dbReference>
<dbReference type="Gene3D" id="3.40.605.10">
    <property type="entry name" value="Aldehyde Dehydrogenase, Chain A, domain 1"/>
    <property type="match status" value="1"/>
</dbReference>